<evidence type="ECO:0000313" key="7">
    <source>
        <dbReference type="Proteomes" id="UP000287857"/>
    </source>
</evidence>
<evidence type="ECO:0000313" key="6">
    <source>
        <dbReference type="EMBL" id="RSU00689.1"/>
    </source>
</evidence>
<keyword evidence="5" id="KW-0812">Transmembrane</keyword>
<evidence type="ECO:0000256" key="5">
    <source>
        <dbReference type="SAM" id="Phobius"/>
    </source>
</evidence>
<accession>A0A430A2J9</accession>
<keyword evidence="5" id="KW-0472">Membrane</keyword>
<keyword evidence="2" id="KW-0378">Hydrolase</keyword>
<protein>
    <submittedName>
        <fullName evidence="6">Class A sortase</fullName>
    </submittedName>
</protein>
<dbReference type="SUPFAM" id="SSF63817">
    <property type="entry name" value="Sortase"/>
    <property type="match status" value="1"/>
</dbReference>
<reference evidence="6 7" key="1">
    <citation type="submission" date="2017-05" db="EMBL/GenBank/DDBJ databases">
        <title>Vagococcus spp. assemblies.</title>
        <authorList>
            <person name="Gulvik C.A."/>
        </authorList>
    </citation>
    <scope>NUCLEOTIDE SEQUENCE [LARGE SCALE GENOMIC DNA]</scope>
    <source>
        <strain evidence="6 7">SS1995</strain>
    </source>
</reference>
<dbReference type="CDD" id="cd06165">
    <property type="entry name" value="Sortase_A"/>
    <property type="match status" value="1"/>
</dbReference>
<sequence>MKKILVKLPLLWLIVGLLASGFYIYGYTVLLRSDNQIQQVRKVVHPIQSKKEADSLQQSKTEQGNFDETQIKPVTPAQYANAQLNYEKLVNSWGIGSVFIPSSNVHSKILAGMSNDNLMVGLGTYYPDQKLGKGNYVMMAHNLVQGGGVLRDLPQTTVGTIVFVTDFTTIYEYVVDLNKTVNQSEGHLLDPPEKEKPALITIFRCEGGLHTPNRSLIQAKFHKSYPANEGTHVVKENLGLEKAISTPGEQILGGSDNNEKDTSSVQSTSEQATESEEKDSGTKGENKRFIIKKPVYNRVDTFSIHVFKLFNTSPLCVALTFILGMLIFSYGSNRVRRIK</sequence>
<evidence type="ECO:0000256" key="2">
    <source>
        <dbReference type="ARBA" id="ARBA00022801"/>
    </source>
</evidence>
<gene>
    <name evidence="6" type="ORF">CBF37_01365</name>
</gene>
<evidence type="ECO:0000256" key="3">
    <source>
        <dbReference type="ARBA" id="ARBA00022807"/>
    </source>
</evidence>
<dbReference type="AlphaFoldDB" id="A0A430A2J9"/>
<keyword evidence="3" id="KW-0788">Thiol protease</keyword>
<keyword evidence="7" id="KW-1185">Reference proteome</keyword>
<dbReference type="Gene3D" id="2.40.260.10">
    <property type="entry name" value="Sortase"/>
    <property type="match status" value="1"/>
</dbReference>
<dbReference type="Proteomes" id="UP000287857">
    <property type="component" value="Unassembled WGS sequence"/>
</dbReference>
<comment type="caution">
    <text evidence="6">The sequence shown here is derived from an EMBL/GenBank/DDBJ whole genome shotgun (WGS) entry which is preliminary data.</text>
</comment>
<name>A0A430A2J9_9ENTE</name>
<feature type="transmembrane region" description="Helical" evidence="5">
    <location>
        <begin position="309"/>
        <end position="330"/>
    </location>
</feature>
<evidence type="ECO:0000256" key="1">
    <source>
        <dbReference type="ARBA" id="ARBA00022670"/>
    </source>
</evidence>
<keyword evidence="5" id="KW-1133">Transmembrane helix</keyword>
<organism evidence="6 7">
    <name type="scientific">Vagococcus vulneris</name>
    <dbReference type="NCBI Taxonomy" id="1977869"/>
    <lineage>
        <taxon>Bacteria</taxon>
        <taxon>Bacillati</taxon>
        <taxon>Bacillota</taxon>
        <taxon>Bacilli</taxon>
        <taxon>Lactobacillales</taxon>
        <taxon>Enterococcaceae</taxon>
        <taxon>Vagococcus</taxon>
    </lineage>
</organism>
<feature type="region of interest" description="Disordered" evidence="4">
    <location>
        <begin position="247"/>
        <end position="284"/>
    </location>
</feature>
<dbReference type="InterPro" id="IPR005754">
    <property type="entry name" value="Sortase"/>
</dbReference>
<dbReference type="Pfam" id="PF04203">
    <property type="entry name" value="Sortase"/>
    <property type="match status" value="1"/>
</dbReference>
<dbReference type="InterPro" id="IPR042007">
    <property type="entry name" value="Sortase_A"/>
</dbReference>
<proteinExistence type="predicted"/>
<evidence type="ECO:0000256" key="4">
    <source>
        <dbReference type="SAM" id="MobiDB-lite"/>
    </source>
</evidence>
<dbReference type="GO" id="GO:0006508">
    <property type="term" value="P:proteolysis"/>
    <property type="evidence" value="ECO:0007669"/>
    <property type="project" value="UniProtKB-KW"/>
</dbReference>
<dbReference type="GO" id="GO:0008234">
    <property type="term" value="F:cysteine-type peptidase activity"/>
    <property type="evidence" value="ECO:0007669"/>
    <property type="project" value="UniProtKB-KW"/>
</dbReference>
<dbReference type="InterPro" id="IPR023365">
    <property type="entry name" value="Sortase_dom-sf"/>
</dbReference>
<dbReference type="EMBL" id="NGJS01000001">
    <property type="protein sequence ID" value="RSU00689.1"/>
    <property type="molecule type" value="Genomic_DNA"/>
</dbReference>
<feature type="compositionally biased region" description="Low complexity" evidence="4">
    <location>
        <begin position="263"/>
        <end position="272"/>
    </location>
</feature>
<keyword evidence="1" id="KW-0645">Protease</keyword>